<dbReference type="Gene3D" id="3.40.50.2020">
    <property type="match status" value="1"/>
</dbReference>
<dbReference type="CDD" id="cd06223">
    <property type="entry name" value="PRTases_typeI"/>
    <property type="match status" value="1"/>
</dbReference>
<reference evidence="4" key="1">
    <citation type="journal article" date="2019" name="Int. J. Syst. Evol. Microbiol.">
        <title>The Global Catalogue of Microorganisms (GCM) 10K type strain sequencing project: providing services to taxonomists for standard genome sequencing and annotation.</title>
        <authorList>
            <consortium name="The Broad Institute Genomics Platform"/>
            <consortium name="The Broad Institute Genome Sequencing Center for Infectious Disease"/>
            <person name="Wu L."/>
            <person name="Ma J."/>
        </authorList>
    </citation>
    <scope>NUCLEOTIDE SEQUENCE [LARGE SCALE GENOMIC DNA]</scope>
    <source>
        <strain evidence="4">JCM 17687</strain>
    </source>
</reference>
<name>A0ABP9JE18_9MICO</name>
<sequence length="271" mass="27813">MDRLRALPGALPGAVLDLVLPRECGGCRRAGTRWCARCATALASLALAGPAAPHCPSGSSASPGTFGPAWVVPHRPPPGLPPVHAWGLYADPLRAAVSAWKDARRRDLVRVLAPLLAASLAGALAGCGWPDGVVLVVPVPSSRRSVRARGDTPMVDLCAAAVDACAASVEAGATPGHGVGERALRLAPALRHARGVADQSGLDTAQRRRNLDGALAVKPLWENVIRGRRCILVDDVVTTGATLAEAARALRQAGAADVVGATMAAAHRTRT</sequence>
<dbReference type="Pfam" id="PF00156">
    <property type="entry name" value="Pribosyltran"/>
    <property type="match status" value="1"/>
</dbReference>
<dbReference type="PANTHER" id="PTHR47505">
    <property type="entry name" value="DNA UTILIZATION PROTEIN YHGH"/>
    <property type="match status" value="1"/>
</dbReference>
<dbReference type="EMBL" id="BAABIW010000014">
    <property type="protein sequence ID" value="GAA5027456.1"/>
    <property type="molecule type" value="Genomic_DNA"/>
</dbReference>
<accession>A0ABP9JE18</accession>
<dbReference type="InterPro" id="IPR029057">
    <property type="entry name" value="PRTase-like"/>
</dbReference>
<proteinExistence type="inferred from homology"/>
<evidence type="ECO:0000313" key="4">
    <source>
        <dbReference type="Proteomes" id="UP001500427"/>
    </source>
</evidence>
<dbReference type="SUPFAM" id="SSF53271">
    <property type="entry name" value="PRTase-like"/>
    <property type="match status" value="1"/>
</dbReference>
<evidence type="ECO:0000313" key="3">
    <source>
        <dbReference type="EMBL" id="GAA5027456.1"/>
    </source>
</evidence>
<gene>
    <name evidence="3" type="ORF">GCM10023258_22230</name>
</gene>
<dbReference type="Proteomes" id="UP001500427">
    <property type="component" value="Unassembled WGS sequence"/>
</dbReference>
<comment type="caution">
    <text evidence="3">The sequence shown here is derived from an EMBL/GenBank/DDBJ whole genome shotgun (WGS) entry which is preliminary data.</text>
</comment>
<evidence type="ECO:0000256" key="1">
    <source>
        <dbReference type="ARBA" id="ARBA00008007"/>
    </source>
</evidence>
<keyword evidence="4" id="KW-1185">Reference proteome</keyword>
<comment type="similarity">
    <text evidence="1">Belongs to the ComF/GntX family.</text>
</comment>
<dbReference type="RefSeq" id="WP_345507531.1">
    <property type="nucleotide sequence ID" value="NZ_BAABIW010000014.1"/>
</dbReference>
<dbReference type="InterPro" id="IPR000836">
    <property type="entry name" value="PRTase_dom"/>
</dbReference>
<organism evidence="3 4">
    <name type="scientific">Terrabacter aeriphilus</name>
    <dbReference type="NCBI Taxonomy" id="515662"/>
    <lineage>
        <taxon>Bacteria</taxon>
        <taxon>Bacillati</taxon>
        <taxon>Actinomycetota</taxon>
        <taxon>Actinomycetes</taxon>
        <taxon>Micrococcales</taxon>
        <taxon>Intrasporangiaceae</taxon>
        <taxon>Terrabacter</taxon>
    </lineage>
</organism>
<dbReference type="PANTHER" id="PTHR47505:SF1">
    <property type="entry name" value="DNA UTILIZATION PROTEIN YHGH"/>
    <property type="match status" value="1"/>
</dbReference>
<dbReference type="InterPro" id="IPR051910">
    <property type="entry name" value="ComF/GntX_DNA_util-trans"/>
</dbReference>
<protein>
    <submittedName>
        <fullName evidence="3">ComF family protein</fullName>
    </submittedName>
</protein>
<feature type="domain" description="Phosphoribosyltransferase" evidence="2">
    <location>
        <begin position="221"/>
        <end position="267"/>
    </location>
</feature>
<evidence type="ECO:0000259" key="2">
    <source>
        <dbReference type="Pfam" id="PF00156"/>
    </source>
</evidence>